<dbReference type="Proteomes" id="UP000515165">
    <property type="component" value="Chromosome 4"/>
</dbReference>
<organism evidence="2 3">
    <name type="scientific">Zalophus californianus</name>
    <name type="common">California sealion</name>
    <dbReference type="NCBI Taxonomy" id="9704"/>
    <lineage>
        <taxon>Eukaryota</taxon>
        <taxon>Metazoa</taxon>
        <taxon>Chordata</taxon>
        <taxon>Craniata</taxon>
        <taxon>Vertebrata</taxon>
        <taxon>Euteleostomi</taxon>
        <taxon>Mammalia</taxon>
        <taxon>Eutheria</taxon>
        <taxon>Laurasiatheria</taxon>
        <taxon>Carnivora</taxon>
        <taxon>Caniformia</taxon>
        <taxon>Pinnipedia</taxon>
        <taxon>Otariidae</taxon>
        <taxon>Zalophus</taxon>
    </lineage>
</organism>
<name>A0A6J2DTT1_ZALCA</name>
<keyword evidence="2" id="KW-1185">Reference proteome</keyword>
<feature type="compositionally biased region" description="Low complexity" evidence="1">
    <location>
        <begin position="97"/>
        <end position="107"/>
    </location>
</feature>
<feature type="compositionally biased region" description="Polar residues" evidence="1">
    <location>
        <begin position="1"/>
        <end position="10"/>
    </location>
</feature>
<dbReference type="AlphaFoldDB" id="A0A6J2DTT1"/>
<feature type="compositionally biased region" description="Low complexity" evidence="1">
    <location>
        <begin position="42"/>
        <end position="52"/>
    </location>
</feature>
<evidence type="ECO:0000313" key="3">
    <source>
        <dbReference type="RefSeq" id="XP_027458082.1"/>
    </source>
</evidence>
<dbReference type="GeneID" id="113926888"/>
<dbReference type="RefSeq" id="XP_027458082.1">
    <property type="nucleotide sequence ID" value="XM_027602281.1"/>
</dbReference>
<sequence>MASPQQPHSESSCREEPPWGGSTRLCERKEKRETRKREPRAELASPAAAYAPTAPPRLRRRRRPPRGPPPETRWRQFRCPGSPDVQASPLRPKPCGRDVGAGAAGAKDAGEVSGSGGRAWAELAARAAGGPYHGLLQGRACRRQLGGAGLLAPPQRGAVPAGGDVAEGGVAYLGRSLPGAWPVCGAGPRPAAE</sequence>
<dbReference type="KEGG" id="zca:113926888"/>
<accession>A0A6J2DTT1</accession>
<gene>
    <name evidence="3" type="primary">LOC113926888</name>
</gene>
<proteinExistence type="predicted"/>
<evidence type="ECO:0000313" key="2">
    <source>
        <dbReference type="Proteomes" id="UP000515165"/>
    </source>
</evidence>
<feature type="region of interest" description="Disordered" evidence="1">
    <location>
        <begin position="1"/>
        <end position="116"/>
    </location>
</feature>
<protein>
    <submittedName>
        <fullName evidence="3">Atherin-like</fullName>
    </submittedName>
</protein>
<reference evidence="3" key="1">
    <citation type="submission" date="2025-08" db="UniProtKB">
        <authorList>
            <consortium name="RefSeq"/>
        </authorList>
    </citation>
    <scope>IDENTIFICATION</scope>
    <source>
        <tissue evidence="3">Blood</tissue>
    </source>
</reference>
<evidence type="ECO:0000256" key="1">
    <source>
        <dbReference type="SAM" id="MobiDB-lite"/>
    </source>
</evidence>
<feature type="compositionally biased region" description="Basic and acidic residues" evidence="1">
    <location>
        <begin position="25"/>
        <end position="41"/>
    </location>
</feature>